<dbReference type="EMBL" id="JBHSPX010000015">
    <property type="protein sequence ID" value="MFC6067919.1"/>
    <property type="molecule type" value="Genomic_DNA"/>
</dbReference>
<gene>
    <name evidence="2" type="ORF">ACFP4F_35970</name>
</gene>
<keyword evidence="2" id="KW-0378">Hydrolase</keyword>
<evidence type="ECO:0000313" key="2">
    <source>
        <dbReference type="EMBL" id="MFC6067919.1"/>
    </source>
</evidence>
<name>A0ABW1MYU4_9ACTN</name>
<accession>A0ABW1MYU4</accession>
<organism evidence="2 3">
    <name type="scientific">Streptomyces ochraceiscleroticus</name>
    <dbReference type="NCBI Taxonomy" id="47761"/>
    <lineage>
        <taxon>Bacteria</taxon>
        <taxon>Bacillati</taxon>
        <taxon>Actinomycetota</taxon>
        <taxon>Actinomycetes</taxon>
        <taxon>Kitasatosporales</taxon>
        <taxon>Streptomycetaceae</taxon>
        <taxon>Streptomyces</taxon>
    </lineage>
</organism>
<dbReference type="InterPro" id="IPR029058">
    <property type="entry name" value="AB_hydrolase_fold"/>
</dbReference>
<dbReference type="GO" id="GO:0016787">
    <property type="term" value="F:hydrolase activity"/>
    <property type="evidence" value="ECO:0007669"/>
    <property type="project" value="UniProtKB-KW"/>
</dbReference>
<evidence type="ECO:0000313" key="3">
    <source>
        <dbReference type="Proteomes" id="UP001596139"/>
    </source>
</evidence>
<evidence type="ECO:0000259" key="1">
    <source>
        <dbReference type="Pfam" id="PF12697"/>
    </source>
</evidence>
<dbReference type="Gene3D" id="3.40.50.1820">
    <property type="entry name" value="alpha/beta hydrolase"/>
    <property type="match status" value="1"/>
</dbReference>
<proteinExistence type="predicted"/>
<reference evidence="3" key="1">
    <citation type="journal article" date="2019" name="Int. J. Syst. Evol. Microbiol.">
        <title>The Global Catalogue of Microorganisms (GCM) 10K type strain sequencing project: providing services to taxonomists for standard genome sequencing and annotation.</title>
        <authorList>
            <consortium name="The Broad Institute Genomics Platform"/>
            <consortium name="The Broad Institute Genome Sequencing Center for Infectious Disease"/>
            <person name="Wu L."/>
            <person name="Ma J."/>
        </authorList>
    </citation>
    <scope>NUCLEOTIDE SEQUENCE [LARGE SCALE GENOMIC DNA]</scope>
    <source>
        <strain evidence="3">CGMCC 1.15180</strain>
    </source>
</reference>
<dbReference type="Proteomes" id="UP001596139">
    <property type="component" value="Unassembled WGS sequence"/>
</dbReference>
<keyword evidence="3" id="KW-1185">Reference proteome</keyword>
<comment type="caution">
    <text evidence="2">The sequence shown here is derived from an EMBL/GenBank/DDBJ whole genome shotgun (WGS) entry which is preliminary data.</text>
</comment>
<feature type="domain" description="AB hydrolase-1" evidence="1">
    <location>
        <begin position="46"/>
        <end position="274"/>
    </location>
</feature>
<protein>
    <submittedName>
        <fullName evidence="2">Alpha/beta hydrolase</fullName>
    </submittedName>
</protein>
<dbReference type="SUPFAM" id="SSF53474">
    <property type="entry name" value="alpha/beta-Hydrolases"/>
    <property type="match status" value="1"/>
</dbReference>
<dbReference type="InterPro" id="IPR000073">
    <property type="entry name" value="AB_hydrolase_1"/>
</dbReference>
<dbReference type="Pfam" id="PF12697">
    <property type="entry name" value="Abhydrolase_6"/>
    <property type="match status" value="1"/>
</dbReference>
<sequence>MPQLLPPEAPPTPPDDPVRAVEIEAGPLRLSGLLALPSGVPPRAVLVALHGGGMRAGYFHGRADPATSMLSLAASCGYAALALDRPGYGSSAAALPDGLPLAEQAGYVLAALESYAREHPVGAGFFVLGHSMGGKLALMTAARDGRDAGGQRLLGVDVSGISDRWAVGSDRLADPVGRRSHRLHWGPLALYPPGTFRMAEPLVGPIPRNELRDVPCWPRTYPSVARDVRVPVRFTFAEHEQWWRSDRWTVEAMTARLASPLVRVDRLACAGHNISLGRTARGYHLGVLAFLEECVARAEAGAP</sequence>
<dbReference type="RefSeq" id="WP_031067185.1">
    <property type="nucleotide sequence ID" value="NZ_JBHSPX010000015.1"/>
</dbReference>